<comment type="caution">
    <text evidence="1">The sequence shown here is derived from an EMBL/GenBank/DDBJ whole genome shotgun (WGS) entry which is preliminary data.</text>
</comment>
<accession>A0A1X1ZUW1</accession>
<dbReference type="Proteomes" id="UP000193529">
    <property type="component" value="Unassembled WGS sequence"/>
</dbReference>
<evidence type="ECO:0000313" key="1">
    <source>
        <dbReference type="EMBL" id="ORW27786.1"/>
    </source>
</evidence>
<sequence length="75" mass="7098">MATCPAGTTDICGGESAGAADPTIARKDAARASRAARATGQRCISTCATHTANAKQPGVAAGAASATGTCGQTCG</sequence>
<name>A0A1X1ZUW1_9MYCO</name>
<keyword evidence="2" id="KW-1185">Reference proteome</keyword>
<reference evidence="1 2" key="1">
    <citation type="submission" date="2016-01" db="EMBL/GenBank/DDBJ databases">
        <title>The new phylogeny of the genus Mycobacterium.</title>
        <authorList>
            <person name="Tarcisio F."/>
            <person name="Conor M."/>
            <person name="Antonella G."/>
            <person name="Elisabetta G."/>
            <person name="Giulia F.S."/>
            <person name="Sara T."/>
            <person name="Anna F."/>
            <person name="Clotilde B."/>
            <person name="Roberto B."/>
            <person name="Veronica D.S."/>
            <person name="Fabio R."/>
            <person name="Monica P."/>
            <person name="Olivier J."/>
            <person name="Enrico T."/>
            <person name="Nicola S."/>
        </authorList>
    </citation>
    <scope>NUCLEOTIDE SEQUENCE [LARGE SCALE GENOMIC DNA]</scope>
    <source>
        <strain evidence="1 2">DSM 44572</strain>
    </source>
</reference>
<dbReference type="EMBL" id="LQPJ01000070">
    <property type="protein sequence ID" value="ORW27786.1"/>
    <property type="molecule type" value="Genomic_DNA"/>
</dbReference>
<evidence type="ECO:0000313" key="2">
    <source>
        <dbReference type="Proteomes" id="UP000193529"/>
    </source>
</evidence>
<organism evidence="1 2">
    <name type="scientific">Mycobacterium palustre</name>
    <dbReference type="NCBI Taxonomy" id="153971"/>
    <lineage>
        <taxon>Bacteria</taxon>
        <taxon>Bacillati</taxon>
        <taxon>Actinomycetota</taxon>
        <taxon>Actinomycetes</taxon>
        <taxon>Mycobacteriales</taxon>
        <taxon>Mycobacteriaceae</taxon>
        <taxon>Mycobacterium</taxon>
        <taxon>Mycobacterium simiae complex</taxon>
    </lineage>
</organism>
<proteinExistence type="predicted"/>
<gene>
    <name evidence="1" type="ORF">AWC19_02700</name>
</gene>
<dbReference type="AlphaFoldDB" id="A0A1X1ZUW1"/>
<protein>
    <submittedName>
        <fullName evidence="1">Uncharacterized protein</fullName>
    </submittedName>
</protein>